<evidence type="ECO:0000256" key="4">
    <source>
        <dbReference type="PROSITE-ProRule" id="PRU01100"/>
    </source>
</evidence>
<proteinExistence type="inferred from homology"/>
<dbReference type="OrthoDB" id="9802773at2"/>
<dbReference type="AlphaFoldDB" id="A0A1H7MWT6"/>
<dbReference type="EMBL" id="FOAT01000013">
    <property type="protein sequence ID" value="SEL15762.1"/>
    <property type="molecule type" value="Genomic_DNA"/>
</dbReference>
<dbReference type="RefSeq" id="WP_074834501.1">
    <property type="nucleotide sequence ID" value="NZ_FOAT01000013.1"/>
</dbReference>
<feature type="active site" description="Nucleophile" evidence="4">
    <location>
        <position position="483"/>
    </location>
</feature>
<organism evidence="8 9">
    <name type="scientific">Ruminococcus albus</name>
    <dbReference type="NCBI Taxonomy" id="1264"/>
    <lineage>
        <taxon>Bacteria</taxon>
        <taxon>Bacillati</taxon>
        <taxon>Bacillota</taxon>
        <taxon>Clostridia</taxon>
        <taxon>Eubacteriales</taxon>
        <taxon>Oscillospiraceae</taxon>
        <taxon>Ruminococcus</taxon>
    </lineage>
</organism>
<gene>
    <name evidence="8" type="ORF">SAMN05216469_11316</name>
</gene>
<dbReference type="Proteomes" id="UP000186015">
    <property type="component" value="Unassembled WGS sequence"/>
</dbReference>
<name>A0A1H7MWT6_RUMAL</name>
<evidence type="ECO:0000256" key="1">
    <source>
        <dbReference type="ARBA" id="ARBA00007754"/>
    </source>
</evidence>
<dbReference type="PANTHER" id="PTHR40079:SF4">
    <property type="entry name" value="GH26 DOMAIN-CONTAINING PROTEIN-RELATED"/>
    <property type="match status" value="1"/>
</dbReference>
<dbReference type="SUPFAM" id="SSF49785">
    <property type="entry name" value="Galactose-binding domain-like"/>
    <property type="match status" value="1"/>
</dbReference>
<feature type="domain" description="GH26" evidence="7">
    <location>
        <begin position="221"/>
        <end position="540"/>
    </location>
</feature>
<dbReference type="GO" id="GO:0030246">
    <property type="term" value="F:carbohydrate binding"/>
    <property type="evidence" value="ECO:0007669"/>
    <property type="project" value="InterPro"/>
</dbReference>
<dbReference type="InterPro" id="IPR005084">
    <property type="entry name" value="CBM6"/>
</dbReference>
<evidence type="ECO:0000259" key="7">
    <source>
        <dbReference type="PROSITE" id="PS51764"/>
    </source>
</evidence>
<dbReference type="SUPFAM" id="SSF51445">
    <property type="entry name" value="(Trans)glycosidases"/>
    <property type="match status" value="1"/>
</dbReference>
<feature type="compositionally biased region" description="Basic and acidic residues" evidence="5">
    <location>
        <begin position="27"/>
        <end position="54"/>
    </location>
</feature>
<evidence type="ECO:0000256" key="5">
    <source>
        <dbReference type="SAM" id="MobiDB-lite"/>
    </source>
</evidence>
<feature type="chain" id="PRO_5039012838" evidence="6">
    <location>
        <begin position="22"/>
        <end position="559"/>
    </location>
</feature>
<evidence type="ECO:0000313" key="8">
    <source>
        <dbReference type="EMBL" id="SEL15762.1"/>
    </source>
</evidence>
<dbReference type="PRINTS" id="PR00739">
    <property type="entry name" value="GLHYDRLASE26"/>
</dbReference>
<evidence type="ECO:0000256" key="2">
    <source>
        <dbReference type="ARBA" id="ARBA00022801"/>
    </source>
</evidence>
<dbReference type="Gene3D" id="2.60.120.260">
    <property type="entry name" value="Galactose-binding domain-like"/>
    <property type="match status" value="1"/>
</dbReference>
<reference evidence="8 9" key="1">
    <citation type="submission" date="2016-10" db="EMBL/GenBank/DDBJ databases">
        <authorList>
            <person name="de Groot N.N."/>
        </authorList>
    </citation>
    <scope>NUCLEOTIDE SEQUENCE [LARGE SCALE GENOMIC DNA]</scope>
    <source>
        <strain evidence="8 9">KH2T6</strain>
    </source>
</reference>
<evidence type="ECO:0000313" key="9">
    <source>
        <dbReference type="Proteomes" id="UP000186015"/>
    </source>
</evidence>
<dbReference type="PROSITE" id="PS51257">
    <property type="entry name" value="PROKAR_LIPOPROTEIN"/>
    <property type="match status" value="1"/>
</dbReference>
<sequence>MKKIKRILALTIALTMSSGLIGCTNSTKEEKGKKKSDNAESRSDDNSSAEEKPAVAETTGDFDLSDFTSDYDVPEDFSLELEAEKGTLLNEAMFMDKAFAGEFSGDGYVAVYEKGDEVTFDIELPTKGSYNVILRLATDNVNSENLITLDGSAVKKFTSSEPKFAEVTAENVLLDGGSHTLGVRAEKGHIYVDTLKIVPAAAVDITQYEVTATLCNPNASDNAKRLYSFLRATYGKYTISGQYSGDNMGSEAREFIEINKRTGKTPAILGLDVVNLGISTKIDHQAGGGDMVPIQAMDWYNNHNGIVTLCWHWHAPAQYLEANGQPWWRGFYTDSTNFDLGKAMSGEDKEGYDAIVAELDNMAEQLKPLAEADIPILWRPLHEAAGDPKYPNNAWFWWGASGKEPYLELYKLMYDKFVNEYHLDNLIWVWNAQNQSWYPGDEYVDIVGYDCYPAEQDSSSQKYYYDFLKECSPTGSKIIAETENGAMFDPDAAFNEGTRWAYFSTWNGEFAIKNSQLSDQYTTFEMWDKIYSSDRVLTLEELPDLKKWPIELEAYLASK</sequence>
<dbReference type="InterPro" id="IPR017853">
    <property type="entry name" value="GH"/>
</dbReference>
<dbReference type="Pfam" id="PF16990">
    <property type="entry name" value="CBM_35"/>
    <property type="match status" value="1"/>
</dbReference>
<feature type="active site" description="Proton donor" evidence="4">
    <location>
        <position position="383"/>
    </location>
</feature>
<protein>
    <submittedName>
        <fullName evidence="8">Mannan endo-1,4-beta-mannosidase</fullName>
    </submittedName>
</protein>
<feature type="region of interest" description="Disordered" evidence="5">
    <location>
        <begin position="25"/>
        <end position="63"/>
    </location>
</feature>
<dbReference type="GO" id="GO:0016985">
    <property type="term" value="F:mannan endo-1,4-beta-mannosidase activity"/>
    <property type="evidence" value="ECO:0007669"/>
    <property type="project" value="InterPro"/>
</dbReference>
<comment type="similarity">
    <text evidence="1 4">Belongs to the glycosyl hydrolase 26 family.</text>
</comment>
<dbReference type="Pfam" id="PF02156">
    <property type="entry name" value="Glyco_hydro_26"/>
    <property type="match status" value="1"/>
</dbReference>
<dbReference type="GO" id="GO:0006080">
    <property type="term" value="P:substituted mannan metabolic process"/>
    <property type="evidence" value="ECO:0007669"/>
    <property type="project" value="InterPro"/>
</dbReference>
<dbReference type="PANTHER" id="PTHR40079">
    <property type="entry name" value="MANNAN ENDO-1,4-BETA-MANNOSIDASE E-RELATED"/>
    <property type="match status" value="1"/>
</dbReference>
<dbReference type="PROSITE" id="PS51764">
    <property type="entry name" value="GH26"/>
    <property type="match status" value="1"/>
</dbReference>
<accession>A0A1H7MWT6</accession>
<feature type="signal peptide" evidence="6">
    <location>
        <begin position="1"/>
        <end position="21"/>
    </location>
</feature>
<keyword evidence="6" id="KW-0732">Signal</keyword>
<keyword evidence="2 4" id="KW-0378">Hydrolase</keyword>
<dbReference type="InterPro" id="IPR000805">
    <property type="entry name" value="Glyco_hydro_26"/>
</dbReference>
<dbReference type="InterPro" id="IPR008979">
    <property type="entry name" value="Galactose-bd-like_sf"/>
</dbReference>
<evidence type="ECO:0000256" key="6">
    <source>
        <dbReference type="SAM" id="SignalP"/>
    </source>
</evidence>
<dbReference type="Gene3D" id="3.20.20.80">
    <property type="entry name" value="Glycosidases"/>
    <property type="match status" value="1"/>
</dbReference>
<keyword evidence="3 4" id="KW-0326">Glycosidase</keyword>
<evidence type="ECO:0000256" key="3">
    <source>
        <dbReference type="ARBA" id="ARBA00023295"/>
    </source>
</evidence>
<dbReference type="InterPro" id="IPR022790">
    <property type="entry name" value="GH26_dom"/>
</dbReference>